<dbReference type="AlphaFoldDB" id="A0A0C1YMM2"/>
<proteinExistence type="predicted"/>
<protein>
    <submittedName>
        <fullName evidence="2">ATP synthase subunit I</fullName>
    </submittedName>
</protein>
<organism evidence="2 3">
    <name type="scientific">Vibrio owensii CAIM 1854 = LMG 25443</name>
    <dbReference type="NCBI Taxonomy" id="1229493"/>
    <lineage>
        <taxon>Bacteria</taxon>
        <taxon>Pseudomonadati</taxon>
        <taxon>Pseudomonadota</taxon>
        <taxon>Gammaproteobacteria</taxon>
        <taxon>Vibrionales</taxon>
        <taxon>Vibrionaceae</taxon>
        <taxon>Vibrio</taxon>
    </lineage>
</organism>
<feature type="transmembrane region" description="Helical" evidence="1">
    <location>
        <begin position="43"/>
        <end position="62"/>
    </location>
</feature>
<evidence type="ECO:0000313" key="2">
    <source>
        <dbReference type="EMBL" id="KIF46435.1"/>
    </source>
</evidence>
<dbReference type="GeneID" id="48231748"/>
<name>A0A0C1YMM2_9VIBR</name>
<reference evidence="2 3" key="1">
    <citation type="submission" date="2014-07" db="EMBL/GenBank/DDBJ databases">
        <title>Unique and conserved regions in Vibrio harveyi and related species in comparison with the shrimp pathogen Vibrio harveyi CAIM 1792.</title>
        <authorList>
            <person name="Espinoza-Valles I."/>
            <person name="Vora G."/>
            <person name="Leekitcharoenphon P."/>
            <person name="Ussery D."/>
            <person name="Hoj L."/>
            <person name="Gomez-Gil B."/>
        </authorList>
    </citation>
    <scope>NUCLEOTIDE SEQUENCE [LARGE SCALE GENOMIC DNA]</scope>
    <source>
        <strain evidence="3">CAIM 1854 / LMG 25443</strain>
    </source>
</reference>
<feature type="transmembrane region" description="Helical" evidence="1">
    <location>
        <begin position="83"/>
        <end position="99"/>
    </location>
</feature>
<keyword evidence="1" id="KW-1133">Transmembrane helix</keyword>
<keyword evidence="1" id="KW-0812">Transmembrane</keyword>
<evidence type="ECO:0000313" key="3">
    <source>
        <dbReference type="Proteomes" id="UP000031586"/>
    </source>
</evidence>
<sequence length="132" mass="14913">MEANIHDDPILVAGKRILIAQATLGLVFIAYEYMRSGSLSAESAITGVLIAILPSLFGMVFASIKSRVKPEESLRDLMHLSRNIKVIYTIVMFVLTFRFMALRNIVVLIGFCVTMFGHFLTPLFRDRFERKA</sequence>
<dbReference type="EMBL" id="JPRD01000073">
    <property type="protein sequence ID" value="KIF46435.1"/>
    <property type="molecule type" value="Genomic_DNA"/>
</dbReference>
<feature type="transmembrane region" description="Helical" evidence="1">
    <location>
        <begin position="105"/>
        <end position="124"/>
    </location>
</feature>
<dbReference type="Proteomes" id="UP000031586">
    <property type="component" value="Unassembled WGS sequence"/>
</dbReference>
<feature type="transmembrane region" description="Helical" evidence="1">
    <location>
        <begin position="12"/>
        <end position="31"/>
    </location>
</feature>
<accession>A0A0C1YMM2</accession>
<gene>
    <name evidence="2" type="ORF">H735_28825</name>
</gene>
<dbReference type="RefSeq" id="WP_005431832.1">
    <property type="nucleotide sequence ID" value="NZ_BAOH01000120.1"/>
</dbReference>
<comment type="caution">
    <text evidence="2">The sequence shown here is derived from an EMBL/GenBank/DDBJ whole genome shotgun (WGS) entry which is preliminary data.</text>
</comment>
<evidence type="ECO:0000256" key="1">
    <source>
        <dbReference type="SAM" id="Phobius"/>
    </source>
</evidence>
<dbReference type="PATRIC" id="fig|1229493.5.peg.5592"/>
<keyword evidence="1" id="KW-0472">Membrane</keyword>